<evidence type="ECO:0000256" key="1">
    <source>
        <dbReference type="SAM" id="Phobius"/>
    </source>
</evidence>
<keyword evidence="1" id="KW-0812">Transmembrane</keyword>
<dbReference type="RefSeq" id="WP_281766059.1">
    <property type="nucleotide sequence ID" value="NZ_BRVO01000003.1"/>
</dbReference>
<evidence type="ECO:0008006" key="4">
    <source>
        <dbReference type="Google" id="ProtNLM"/>
    </source>
</evidence>
<accession>A0ABQ5MMV4</accession>
<reference evidence="2" key="1">
    <citation type="submission" date="2022-07" db="EMBL/GenBank/DDBJ databases">
        <title>Taxonomy of Novel Oxalotrophic and Methylotrophic Bacteria.</title>
        <authorList>
            <person name="Sahin N."/>
            <person name="Tani A."/>
        </authorList>
    </citation>
    <scope>NUCLEOTIDE SEQUENCE</scope>
    <source>
        <strain evidence="2">Y10</strain>
    </source>
</reference>
<organism evidence="2 3">
    <name type="scientific">Neptunitalea lumnitzerae</name>
    <dbReference type="NCBI Taxonomy" id="2965509"/>
    <lineage>
        <taxon>Bacteria</taxon>
        <taxon>Pseudomonadati</taxon>
        <taxon>Bacteroidota</taxon>
        <taxon>Flavobacteriia</taxon>
        <taxon>Flavobacteriales</taxon>
        <taxon>Flavobacteriaceae</taxon>
        <taxon>Neptunitalea</taxon>
    </lineage>
</organism>
<feature type="transmembrane region" description="Helical" evidence="1">
    <location>
        <begin position="12"/>
        <end position="33"/>
    </location>
</feature>
<keyword evidence="1" id="KW-0472">Membrane</keyword>
<evidence type="ECO:0000313" key="3">
    <source>
        <dbReference type="Proteomes" id="UP001143543"/>
    </source>
</evidence>
<keyword evidence="1" id="KW-1133">Transmembrane helix</keyword>
<proteinExistence type="predicted"/>
<protein>
    <recommendedName>
        <fullName evidence="4">Photosystem I assembly protein Ycf4</fullName>
    </recommendedName>
</protein>
<feature type="transmembrane region" description="Helical" evidence="1">
    <location>
        <begin position="39"/>
        <end position="59"/>
    </location>
</feature>
<comment type="caution">
    <text evidence="2">The sequence shown here is derived from an EMBL/GenBank/DDBJ whole genome shotgun (WGS) entry which is preliminary data.</text>
</comment>
<gene>
    <name evidence="2" type="ORF">Y10_28030</name>
</gene>
<dbReference type="EMBL" id="BRVO01000003">
    <property type="protein sequence ID" value="GLB50435.1"/>
    <property type="molecule type" value="Genomic_DNA"/>
</dbReference>
<name>A0ABQ5MMV4_9FLAO</name>
<dbReference type="Proteomes" id="UP001143543">
    <property type="component" value="Unassembled WGS sequence"/>
</dbReference>
<sequence length="142" mass="16806">MIHYNNQHYYSIPNSTGLLFQITLSIIFCGFIGFAIYAYIAAILVLAIVLSIVIIVLYFKIISHIIKSKTIWFNEDHILLDKKHTIEYTKVVGINDDNILIEEHGYERRVFFTFFESSDLRDKMIDFWEKKNPEVAFKYTKR</sequence>
<keyword evidence="3" id="KW-1185">Reference proteome</keyword>
<evidence type="ECO:0000313" key="2">
    <source>
        <dbReference type="EMBL" id="GLB50435.1"/>
    </source>
</evidence>